<reference evidence="1" key="1">
    <citation type="submission" date="2014-11" db="EMBL/GenBank/DDBJ databases">
        <authorList>
            <person name="Amaro Gonzalez C."/>
        </authorList>
    </citation>
    <scope>NUCLEOTIDE SEQUENCE</scope>
</reference>
<protein>
    <submittedName>
        <fullName evidence="1">Uncharacterized protein</fullName>
    </submittedName>
</protein>
<accession>A0A0E9RUR9</accession>
<dbReference type="EMBL" id="GBXM01075723">
    <property type="protein sequence ID" value="JAH32854.1"/>
    <property type="molecule type" value="Transcribed_RNA"/>
</dbReference>
<sequence>MIFHEHSQPCLREGRDQKKNHLLASNSLNIVMIGRSVLPNERVNSFVCERFQPVLFRNYLGKGGNSPNYGGLPLTRYPRFAGHSTSKS</sequence>
<organism evidence="1">
    <name type="scientific">Anguilla anguilla</name>
    <name type="common">European freshwater eel</name>
    <name type="synonym">Muraena anguilla</name>
    <dbReference type="NCBI Taxonomy" id="7936"/>
    <lineage>
        <taxon>Eukaryota</taxon>
        <taxon>Metazoa</taxon>
        <taxon>Chordata</taxon>
        <taxon>Craniata</taxon>
        <taxon>Vertebrata</taxon>
        <taxon>Euteleostomi</taxon>
        <taxon>Actinopterygii</taxon>
        <taxon>Neopterygii</taxon>
        <taxon>Teleostei</taxon>
        <taxon>Anguilliformes</taxon>
        <taxon>Anguillidae</taxon>
        <taxon>Anguilla</taxon>
    </lineage>
</organism>
<dbReference type="AlphaFoldDB" id="A0A0E9RUR9"/>
<reference evidence="1" key="2">
    <citation type="journal article" date="2015" name="Fish Shellfish Immunol.">
        <title>Early steps in the European eel (Anguilla anguilla)-Vibrio vulnificus interaction in the gills: Role of the RtxA13 toxin.</title>
        <authorList>
            <person name="Callol A."/>
            <person name="Pajuelo D."/>
            <person name="Ebbesson L."/>
            <person name="Teles M."/>
            <person name="MacKenzie S."/>
            <person name="Amaro C."/>
        </authorList>
    </citation>
    <scope>NUCLEOTIDE SEQUENCE</scope>
</reference>
<proteinExistence type="predicted"/>
<evidence type="ECO:0000313" key="1">
    <source>
        <dbReference type="EMBL" id="JAH32854.1"/>
    </source>
</evidence>
<name>A0A0E9RUR9_ANGAN</name>